<feature type="domain" description="Glycosyl transferase family 1" evidence="1">
    <location>
        <begin position="198"/>
        <end position="352"/>
    </location>
</feature>
<comment type="caution">
    <text evidence="2">The sequence shown here is derived from an EMBL/GenBank/DDBJ whole genome shotgun (WGS) entry which is preliminary data.</text>
</comment>
<evidence type="ECO:0000259" key="1">
    <source>
        <dbReference type="Pfam" id="PF00534"/>
    </source>
</evidence>
<name>A0A556M7W2_9SPHI</name>
<proteinExistence type="predicted"/>
<dbReference type="PANTHER" id="PTHR45947">
    <property type="entry name" value="SULFOQUINOVOSYL TRANSFERASE SQD2"/>
    <property type="match status" value="1"/>
</dbReference>
<sequence length="385" mass="43471">MRKLAIVTTHPIQYYAPLFQLLNSRGRINIKVFYTLGKPGKPRNDPGFGKPVSWDIPLLEGYDFEWIQNTAAKPGSDHFCGVVNPGVTDRIKEWAPDAILIYGWAYHGHLQVMRFFKNKVPVYFRGDSTLLNEKPGLKQLFKTLFLRWVYRHVDHAFYVGQHNKAYFKKYGLKEHQLSFAPHAIDNKRFEEKRTDEVKELHASLNLNAEDILVLFAGKLEPVKNVATLLSAFINLDRENLHLLLVGNGVNEPELKSMAHASSYSSNIHFLDFKNQSYMPVLYQSADLFCLPSKSETWGLSVNEAMACSKAILVSDKVGCAPDLVKEGLNGAVFEAGSVPDLSATLDRITGSKNQLGELGRRSALMIGHWDFFHIAKEIEHKVLNG</sequence>
<keyword evidence="3" id="KW-1185">Reference proteome</keyword>
<dbReference type="OrthoDB" id="9790710at2"/>
<evidence type="ECO:0000313" key="3">
    <source>
        <dbReference type="Proteomes" id="UP000318733"/>
    </source>
</evidence>
<dbReference type="Proteomes" id="UP000318733">
    <property type="component" value="Unassembled WGS sequence"/>
</dbReference>
<dbReference type="SUPFAM" id="SSF53756">
    <property type="entry name" value="UDP-Glycosyltransferase/glycogen phosphorylase"/>
    <property type="match status" value="1"/>
</dbReference>
<protein>
    <submittedName>
        <fullName evidence="2">Glycosyltransferase family 4 protein</fullName>
    </submittedName>
</protein>
<dbReference type="AlphaFoldDB" id="A0A556M7W2"/>
<dbReference type="InterPro" id="IPR050194">
    <property type="entry name" value="Glycosyltransferase_grp1"/>
</dbReference>
<dbReference type="Pfam" id="PF00534">
    <property type="entry name" value="Glycos_transf_1"/>
    <property type="match status" value="1"/>
</dbReference>
<dbReference type="GO" id="GO:0016758">
    <property type="term" value="F:hexosyltransferase activity"/>
    <property type="evidence" value="ECO:0007669"/>
    <property type="project" value="TreeGrafter"/>
</dbReference>
<gene>
    <name evidence="2" type="ORF">FO440_23985</name>
</gene>
<dbReference type="EMBL" id="VLPK01000008">
    <property type="protein sequence ID" value="TSJ35979.1"/>
    <property type="molecule type" value="Genomic_DNA"/>
</dbReference>
<accession>A0A556M7W2</accession>
<keyword evidence="2" id="KW-0808">Transferase</keyword>
<organism evidence="2 3">
    <name type="scientific">Mucilaginibacter corticis</name>
    <dbReference type="NCBI Taxonomy" id="2597670"/>
    <lineage>
        <taxon>Bacteria</taxon>
        <taxon>Pseudomonadati</taxon>
        <taxon>Bacteroidota</taxon>
        <taxon>Sphingobacteriia</taxon>
        <taxon>Sphingobacteriales</taxon>
        <taxon>Sphingobacteriaceae</taxon>
        <taxon>Mucilaginibacter</taxon>
    </lineage>
</organism>
<dbReference type="InterPro" id="IPR001296">
    <property type="entry name" value="Glyco_trans_1"/>
</dbReference>
<dbReference type="PANTHER" id="PTHR45947:SF3">
    <property type="entry name" value="SULFOQUINOVOSYL TRANSFERASE SQD2"/>
    <property type="match status" value="1"/>
</dbReference>
<reference evidence="2 3" key="1">
    <citation type="submission" date="2019-07" db="EMBL/GenBank/DDBJ databases">
        <authorList>
            <person name="Huq M.A."/>
        </authorList>
    </citation>
    <scope>NUCLEOTIDE SEQUENCE [LARGE SCALE GENOMIC DNA]</scope>
    <source>
        <strain evidence="2 3">MAH-19</strain>
    </source>
</reference>
<evidence type="ECO:0000313" key="2">
    <source>
        <dbReference type="EMBL" id="TSJ35979.1"/>
    </source>
</evidence>
<dbReference type="CDD" id="cd03801">
    <property type="entry name" value="GT4_PimA-like"/>
    <property type="match status" value="1"/>
</dbReference>
<dbReference type="RefSeq" id="WP_144250853.1">
    <property type="nucleotide sequence ID" value="NZ_VLPK01000008.1"/>
</dbReference>
<dbReference type="Gene3D" id="3.40.50.2000">
    <property type="entry name" value="Glycogen Phosphorylase B"/>
    <property type="match status" value="2"/>
</dbReference>